<keyword evidence="3" id="KW-0804">Transcription</keyword>
<dbReference type="SUPFAM" id="SSF46785">
    <property type="entry name" value="Winged helix' DNA-binding domain"/>
    <property type="match status" value="1"/>
</dbReference>
<reference evidence="7 8" key="1">
    <citation type="submission" date="2019-07" db="EMBL/GenBank/DDBJ databases">
        <title>Whole genome shotgun sequence of Reyranella soli NBRC 108950.</title>
        <authorList>
            <person name="Hosoyama A."/>
            <person name="Uohara A."/>
            <person name="Ohji S."/>
            <person name="Ichikawa N."/>
        </authorList>
    </citation>
    <scope>NUCLEOTIDE SEQUENCE [LARGE SCALE GENOMIC DNA]</scope>
    <source>
        <strain evidence="7 8">NBRC 108950</strain>
    </source>
</reference>
<dbReference type="InterPro" id="IPR014757">
    <property type="entry name" value="Tscrpt_reg_IclR_C"/>
</dbReference>
<protein>
    <submittedName>
        <fullName evidence="7">IclR family transcriptional regulator</fullName>
    </submittedName>
</protein>
<feature type="domain" description="HTH iclR-type" evidence="5">
    <location>
        <begin position="24"/>
        <end position="86"/>
    </location>
</feature>
<evidence type="ECO:0000259" key="5">
    <source>
        <dbReference type="PROSITE" id="PS51077"/>
    </source>
</evidence>
<dbReference type="InterPro" id="IPR005471">
    <property type="entry name" value="Tscrpt_reg_IclR_N"/>
</dbReference>
<keyword evidence="1" id="KW-0805">Transcription regulation</keyword>
<name>A0A512NJX2_9HYPH</name>
<evidence type="ECO:0000313" key="8">
    <source>
        <dbReference type="Proteomes" id="UP000321058"/>
    </source>
</evidence>
<feature type="domain" description="IclR-ED" evidence="6">
    <location>
        <begin position="87"/>
        <end position="270"/>
    </location>
</feature>
<dbReference type="PROSITE" id="PS51077">
    <property type="entry name" value="HTH_ICLR"/>
    <property type="match status" value="1"/>
</dbReference>
<evidence type="ECO:0000259" key="6">
    <source>
        <dbReference type="PROSITE" id="PS51078"/>
    </source>
</evidence>
<dbReference type="InterPro" id="IPR050707">
    <property type="entry name" value="HTH_MetabolicPath_Reg"/>
</dbReference>
<evidence type="ECO:0000256" key="3">
    <source>
        <dbReference type="ARBA" id="ARBA00023163"/>
    </source>
</evidence>
<dbReference type="GO" id="GO:0045892">
    <property type="term" value="P:negative regulation of DNA-templated transcription"/>
    <property type="evidence" value="ECO:0007669"/>
    <property type="project" value="TreeGrafter"/>
</dbReference>
<evidence type="ECO:0000313" key="7">
    <source>
        <dbReference type="EMBL" id="GEP59249.1"/>
    </source>
</evidence>
<dbReference type="EMBL" id="BKAJ01000122">
    <property type="protein sequence ID" value="GEP59249.1"/>
    <property type="molecule type" value="Genomic_DNA"/>
</dbReference>
<feature type="compositionally biased region" description="Low complexity" evidence="4">
    <location>
        <begin position="1"/>
        <end position="13"/>
    </location>
</feature>
<evidence type="ECO:0000256" key="4">
    <source>
        <dbReference type="SAM" id="MobiDB-lite"/>
    </source>
</evidence>
<evidence type="ECO:0000256" key="1">
    <source>
        <dbReference type="ARBA" id="ARBA00023015"/>
    </source>
</evidence>
<dbReference type="Gene3D" id="3.30.450.40">
    <property type="match status" value="1"/>
</dbReference>
<dbReference type="SUPFAM" id="SSF55781">
    <property type="entry name" value="GAF domain-like"/>
    <property type="match status" value="1"/>
</dbReference>
<dbReference type="InterPro" id="IPR029016">
    <property type="entry name" value="GAF-like_dom_sf"/>
</dbReference>
<sequence length="279" mass="30569">MAEMATRTRTTKTATKKATKGDRSQTVERALEVLAAFDDAHPELGIRELARMLQMDRTVVYRIVATLEARKFLEQNPATRRYRIGQAAFMTGQYYVRSNPIFNAAVPRLQTVATTHNVNAFLATLHEDSVLYMSSIQLREPITFLLSAGSRGRLHTTSLGKVLLAGLEDAQVEKTLRRIRMVPLTPRSQVSVKGLMSEVRQVRRQGYATSRDTMVMGLASVGAPIRDASGAVVAAISLSLPSDEGDEAFMRKLTRTVIQCAQEISLAVGATIDGCVDAA</sequence>
<organism evidence="7 8">
    <name type="scientific">Reyranella soli</name>
    <dbReference type="NCBI Taxonomy" id="1230389"/>
    <lineage>
        <taxon>Bacteria</taxon>
        <taxon>Pseudomonadati</taxon>
        <taxon>Pseudomonadota</taxon>
        <taxon>Alphaproteobacteria</taxon>
        <taxon>Hyphomicrobiales</taxon>
        <taxon>Reyranellaceae</taxon>
        <taxon>Reyranella</taxon>
    </lineage>
</organism>
<dbReference type="Pfam" id="PF01614">
    <property type="entry name" value="IclR_C"/>
    <property type="match status" value="1"/>
</dbReference>
<dbReference type="InterPro" id="IPR036388">
    <property type="entry name" value="WH-like_DNA-bd_sf"/>
</dbReference>
<evidence type="ECO:0000256" key="2">
    <source>
        <dbReference type="ARBA" id="ARBA00023125"/>
    </source>
</evidence>
<dbReference type="GO" id="GO:0003677">
    <property type="term" value="F:DNA binding"/>
    <property type="evidence" value="ECO:0007669"/>
    <property type="project" value="UniProtKB-KW"/>
</dbReference>
<dbReference type="Pfam" id="PF09339">
    <property type="entry name" value="HTH_IclR"/>
    <property type="match status" value="1"/>
</dbReference>
<comment type="caution">
    <text evidence="7">The sequence shown here is derived from an EMBL/GenBank/DDBJ whole genome shotgun (WGS) entry which is preliminary data.</text>
</comment>
<dbReference type="GO" id="GO:0003700">
    <property type="term" value="F:DNA-binding transcription factor activity"/>
    <property type="evidence" value="ECO:0007669"/>
    <property type="project" value="TreeGrafter"/>
</dbReference>
<keyword evidence="8" id="KW-1185">Reference proteome</keyword>
<accession>A0A512NJX2</accession>
<dbReference type="PANTHER" id="PTHR30136:SF35">
    <property type="entry name" value="HTH-TYPE TRANSCRIPTIONAL REGULATOR RV1719"/>
    <property type="match status" value="1"/>
</dbReference>
<feature type="region of interest" description="Disordered" evidence="4">
    <location>
        <begin position="1"/>
        <end position="23"/>
    </location>
</feature>
<dbReference type="Proteomes" id="UP000321058">
    <property type="component" value="Unassembled WGS sequence"/>
</dbReference>
<dbReference type="InterPro" id="IPR036390">
    <property type="entry name" value="WH_DNA-bd_sf"/>
</dbReference>
<proteinExistence type="predicted"/>
<dbReference type="PROSITE" id="PS51078">
    <property type="entry name" value="ICLR_ED"/>
    <property type="match status" value="1"/>
</dbReference>
<keyword evidence="2" id="KW-0238">DNA-binding</keyword>
<gene>
    <name evidence="7" type="ORF">RSO01_64150</name>
</gene>
<dbReference type="Gene3D" id="1.10.10.10">
    <property type="entry name" value="Winged helix-like DNA-binding domain superfamily/Winged helix DNA-binding domain"/>
    <property type="match status" value="1"/>
</dbReference>
<dbReference type="PANTHER" id="PTHR30136">
    <property type="entry name" value="HELIX-TURN-HELIX TRANSCRIPTIONAL REGULATOR, ICLR FAMILY"/>
    <property type="match status" value="1"/>
</dbReference>
<dbReference type="AlphaFoldDB" id="A0A512NJX2"/>
<dbReference type="SMART" id="SM00346">
    <property type="entry name" value="HTH_ICLR"/>
    <property type="match status" value="1"/>
</dbReference>